<dbReference type="RefSeq" id="WP_132126233.1">
    <property type="nucleotide sequence ID" value="NZ_SLWS01000021.1"/>
</dbReference>
<evidence type="ECO:0000313" key="4">
    <source>
        <dbReference type="EMBL" id="TCO45352.1"/>
    </source>
</evidence>
<comment type="similarity">
    <text evidence="1 2">Belongs to the anti-sigma-factor antagonist family.</text>
</comment>
<proteinExistence type="inferred from homology"/>
<protein>
    <recommendedName>
        <fullName evidence="2">Anti-sigma factor antagonist</fullName>
    </recommendedName>
</protein>
<reference evidence="4 5" key="1">
    <citation type="submission" date="2019-03" db="EMBL/GenBank/DDBJ databases">
        <title>Genomic Encyclopedia of Type Strains, Phase IV (KMG-IV): sequencing the most valuable type-strain genomes for metagenomic binning, comparative biology and taxonomic classification.</title>
        <authorList>
            <person name="Goeker M."/>
        </authorList>
    </citation>
    <scope>NUCLEOTIDE SEQUENCE [LARGE SCALE GENOMIC DNA]</scope>
    <source>
        <strain evidence="4 5">DSM 45934</strain>
    </source>
</reference>
<dbReference type="PROSITE" id="PS50801">
    <property type="entry name" value="STAS"/>
    <property type="match status" value="1"/>
</dbReference>
<organism evidence="4 5">
    <name type="scientific">Actinocrispum wychmicini</name>
    <dbReference type="NCBI Taxonomy" id="1213861"/>
    <lineage>
        <taxon>Bacteria</taxon>
        <taxon>Bacillati</taxon>
        <taxon>Actinomycetota</taxon>
        <taxon>Actinomycetes</taxon>
        <taxon>Pseudonocardiales</taxon>
        <taxon>Pseudonocardiaceae</taxon>
        <taxon>Actinocrispum</taxon>
    </lineage>
</organism>
<dbReference type="EMBL" id="SLWS01000021">
    <property type="protein sequence ID" value="TCO45352.1"/>
    <property type="molecule type" value="Genomic_DNA"/>
</dbReference>
<dbReference type="InterPro" id="IPR003658">
    <property type="entry name" value="Anti-sigma_ant"/>
</dbReference>
<dbReference type="InterPro" id="IPR036513">
    <property type="entry name" value="STAS_dom_sf"/>
</dbReference>
<accession>A0A4R2ILH0</accession>
<sequence>MTTSGNPTVRWTVEPGDRSTVVHVGGEIDLATHAEFDKAVRAGMDSGAPVVILNLGEVTFLGSVGLRVLVQANHETQQTGRTLRVVHGTAIVRRIIEVTGLEQVLSLYPTLQQAQST</sequence>
<comment type="caution">
    <text evidence="4">The sequence shown here is derived from an EMBL/GenBank/DDBJ whole genome shotgun (WGS) entry which is preliminary data.</text>
</comment>
<dbReference type="Pfam" id="PF01740">
    <property type="entry name" value="STAS"/>
    <property type="match status" value="1"/>
</dbReference>
<dbReference type="Proteomes" id="UP000295680">
    <property type="component" value="Unassembled WGS sequence"/>
</dbReference>
<name>A0A4R2ILH0_9PSEU</name>
<dbReference type="Gene3D" id="3.30.750.24">
    <property type="entry name" value="STAS domain"/>
    <property type="match status" value="1"/>
</dbReference>
<dbReference type="SUPFAM" id="SSF52091">
    <property type="entry name" value="SpoIIaa-like"/>
    <property type="match status" value="1"/>
</dbReference>
<dbReference type="NCBIfam" id="TIGR00377">
    <property type="entry name" value="ant_ant_sig"/>
    <property type="match status" value="1"/>
</dbReference>
<evidence type="ECO:0000256" key="2">
    <source>
        <dbReference type="RuleBase" id="RU003749"/>
    </source>
</evidence>
<feature type="domain" description="STAS" evidence="3">
    <location>
        <begin position="9"/>
        <end position="117"/>
    </location>
</feature>
<dbReference type="GO" id="GO:0043856">
    <property type="term" value="F:anti-sigma factor antagonist activity"/>
    <property type="evidence" value="ECO:0007669"/>
    <property type="project" value="InterPro"/>
</dbReference>
<gene>
    <name evidence="4" type="ORF">EV192_121116</name>
</gene>
<dbReference type="AlphaFoldDB" id="A0A4R2ILH0"/>
<dbReference type="PANTHER" id="PTHR33495:SF2">
    <property type="entry name" value="ANTI-SIGMA FACTOR ANTAGONIST TM_1081-RELATED"/>
    <property type="match status" value="1"/>
</dbReference>
<evidence type="ECO:0000259" key="3">
    <source>
        <dbReference type="PROSITE" id="PS50801"/>
    </source>
</evidence>
<dbReference type="InterPro" id="IPR002645">
    <property type="entry name" value="STAS_dom"/>
</dbReference>
<dbReference type="OrthoDB" id="3576811at2"/>
<evidence type="ECO:0000256" key="1">
    <source>
        <dbReference type="ARBA" id="ARBA00009013"/>
    </source>
</evidence>
<dbReference type="CDD" id="cd07043">
    <property type="entry name" value="STAS_anti-anti-sigma_factors"/>
    <property type="match status" value="1"/>
</dbReference>
<dbReference type="PANTHER" id="PTHR33495">
    <property type="entry name" value="ANTI-SIGMA FACTOR ANTAGONIST TM_1081-RELATED-RELATED"/>
    <property type="match status" value="1"/>
</dbReference>
<evidence type="ECO:0000313" key="5">
    <source>
        <dbReference type="Proteomes" id="UP000295680"/>
    </source>
</evidence>
<keyword evidence="5" id="KW-1185">Reference proteome</keyword>